<dbReference type="STRING" id="35608.A0A2U1LLH5"/>
<dbReference type="SMART" id="SM00248">
    <property type="entry name" value="ANK"/>
    <property type="match status" value="7"/>
</dbReference>
<dbReference type="OrthoDB" id="1930691at2759"/>
<comment type="caution">
    <text evidence="1">The sequence shown here is derived from an EMBL/GenBank/DDBJ whole genome shotgun (WGS) entry which is preliminary data.</text>
</comment>
<reference evidence="1 2" key="1">
    <citation type="journal article" date="2018" name="Mol. Plant">
        <title>The genome of Artemisia annua provides insight into the evolution of Asteraceae family and artemisinin biosynthesis.</title>
        <authorList>
            <person name="Shen Q."/>
            <person name="Zhang L."/>
            <person name="Liao Z."/>
            <person name="Wang S."/>
            <person name="Yan T."/>
            <person name="Shi P."/>
            <person name="Liu M."/>
            <person name="Fu X."/>
            <person name="Pan Q."/>
            <person name="Wang Y."/>
            <person name="Lv Z."/>
            <person name="Lu X."/>
            <person name="Zhang F."/>
            <person name="Jiang W."/>
            <person name="Ma Y."/>
            <person name="Chen M."/>
            <person name="Hao X."/>
            <person name="Li L."/>
            <person name="Tang Y."/>
            <person name="Lv G."/>
            <person name="Zhou Y."/>
            <person name="Sun X."/>
            <person name="Brodelius P.E."/>
            <person name="Rose J.K.C."/>
            <person name="Tang K."/>
        </authorList>
    </citation>
    <scope>NUCLEOTIDE SEQUENCE [LARGE SCALE GENOMIC DNA]</scope>
    <source>
        <strain evidence="2">cv. Huhao1</strain>
        <tissue evidence="1">Leaf</tissue>
    </source>
</reference>
<dbReference type="SUPFAM" id="SSF48403">
    <property type="entry name" value="Ankyrin repeat"/>
    <property type="match status" value="1"/>
</dbReference>
<name>A0A2U1LLH5_ARTAN</name>
<dbReference type="PANTHER" id="PTHR24177">
    <property type="entry name" value="CASKIN"/>
    <property type="match status" value="1"/>
</dbReference>
<dbReference type="Gene3D" id="1.25.40.20">
    <property type="entry name" value="Ankyrin repeat-containing domain"/>
    <property type="match status" value="2"/>
</dbReference>
<protein>
    <submittedName>
        <fullName evidence="1">Ankyrin repeat-containing domain, PGG domain protein</fullName>
    </submittedName>
</protein>
<evidence type="ECO:0000313" key="1">
    <source>
        <dbReference type="EMBL" id="PWA49842.1"/>
    </source>
</evidence>
<sequence>MSSTSYANVRRMNLPCEDLIKGPREDYFKIGVPLYEASLKCDWKAAKDILDENKYMTLLRYRITENGETALHIAASAKGPKKVDEFVKNLLENMEPEDLALTNKNRNTALYLAAAAGNIKTVKIMLAKNETLHTIPGAGGTMMPLYAAALFGHKDVVKFLYGLSKDLSHDCWHSMDRKSLLEKCVETDMFDVAQQIVKRYPELGRNSTLLGILARKPYAFSKALARSGIVKRTNSAVSAFVGLKARTPEKESGALPLLRILWDDIVKLPKHEIDRILRGPPDTIKSDVGWVLKAIKLQEVLSEQLEELEITYPNEHHVLQLEKLVSRYVLKMLVETRNIRKDENKMRTSKRDQALGQENIISENITRFHDDTQKLIKRGAGFKFLHGLISNHISVMRGETRSKITTYSSRVMFIAAEVGNTNFLLELIRRSPDLIWMVNDDGLSIFHVAVKHRHEGIYNLLYEIGAMKDMVTPLKDKDGNNMLHLAAISTRKKNLEDVSGAALQMQRELLWFKVENLFSSFSHPF</sequence>
<dbReference type="InterPro" id="IPR036770">
    <property type="entry name" value="Ankyrin_rpt-contain_sf"/>
</dbReference>
<evidence type="ECO:0000313" key="2">
    <source>
        <dbReference type="Proteomes" id="UP000245207"/>
    </source>
</evidence>
<dbReference type="GO" id="GO:0016020">
    <property type="term" value="C:membrane"/>
    <property type="evidence" value="ECO:0007669"/>
    <property type="project" value="TreeGrafter"/>
</dbReference>
<dbReference type="AlphaFoldDB" id="A0A2U1LLH5"/>
<gene>
    <name evidence="1" type="ORF">CTI12_AA477530</name>
</gene>
<proteinExistence type="predicted"/>
<dbReference type="Proteomes" id="UP000245207">
    <property type="component" value="Unassembled WGS sequence"/>
</dbReference>
<dbReference type="Pfam" id="PF12796">
    <property type="entry name" value="Ank_2"/>
    <property type="match status" value="1"/>
</dbReference>
<dbReference type="PANTHER" id="PTHR24177:SF472">
    <property type="entry name" value="PGG DOMAIN-CONTAINING PROTEIN"/>
    <property type="match status" value="1"/>
</dbReference>
<dbReference type="EMBL" id="PKPP01008762">
    <property type="protein sequence ID" value="PWA49842.1"/>
    <property type="molecule type" value="Genomic_DNA"/>
</dbReference>
<dbReference type="InterPro" id="IPR002110">
    <property type="entry name" value="Ankyrin_rpt"/>
</dbReference>
<keyword evidence="2" id="KW-1185">Reference proteome</keyword>
<accession>A0A2U1LLH5</accession>
<organism evidence="1 2">
    <name type="scientific">Artemisia annua</name>
    <name type="common">Sweet wormwood</name>
    <dbReference type="NCBI Taxonomy" id="35608"/>
    <lineage>
        <taxon>Eukaryota</taxon>
        <taxon>Viridiplantae</taxon>
        <taxon>Streptophyta</taxon>
        <taxon>Embryophyta</taxon>
        <taxon>Tracheophyta</taxon>
        <taxon>Spermatophyta</taxon>
        <taxon>Magnoliopsida</taxon>
        <taxon>eudicotyledons</taxon>
        <taxon>Gunneridae</taxon>
        <taxon>Pentapetalae</taxon>
        <taxon>asterids</taxon>
        <taxon>campanulids</taxon>
        <taxon>Asterales</taxon>
        <taxon>Asteraceae</taxon>
        <taxon>Asteroideae</taxon>
        <taxon>Anthemideae</taxon>
        <taxon>Artemisiinae</taxon>
        <taxon>Artemisia</taxon>
    </lineage>
</organism>